<evidence type="ECO:0000256" key="4">
    <source>
        <dbReference type="ARBA" id="ARBA00022723"/>
    </source>
</evidence>
<dbReference type="PANTHER" id="PTHR45713">
    <property type="entry name" value="FTP DOMAIN-CONTAINING PROTEIN"/>
    <property type="match status" value="1"/>
</dbReference>
<protein>
    <recommendedName>
        <fullName evidence="9">Fucolectin tachylectin-4 pentraxin-1 domain-containing protein</fullName>
    </recommendedName>
</protein>
<evidence type="ECO:0000256" key="1">
    <source>
        <dbReference type="ARBA" id="ARBA00002219"/>
    </source>
</evidence>
<dbReference type="SMART" id="SM00607">
    <property type="entry name" value="FTP"/>
    <property type="match status" value="1"/>
</dbReference>
<keyword evidence="7" id="KW-1015">Disulfide bond</keyword>
<organism evidence="10 11">
    <name type="scientific">Podarcis lilfordi</name>
    <name type="common">Lilford's wall lizard</name>
    <dbReference type="NCBI Taxonomy" id="74358"/>
    <lineage>
        <taxon>Eukaryota</taxon>
        <taxon>Metazoa</taxon>
        <taxon>Chordata</taxon>
        <taxon>Craniata</taxon>
        <taxon>Vertebrata</taxon>
        <taxon>Euteleostomi</taxon>
        <taxon>Lepidosauria</taxon>
        <taxon>Squamata</taxon>
        <taxon>Bifurcata</taxon>
        <taxon>Unidentata</taxon>
        <taxon>Episquamata</taxon>
        <taxon>Laterata</taxon>
        <taxon>Lacertibaenia</taxon>
        <taxon>Lacertidae</taxon>
        <taxon>Podarcis</taxon>
    </lineage>
</organism>
<dbReference type="GO" id="GO:0010185">
    <property type="term" value="P:regulation of cellular defense response"/>
    <property type="evidence" value="ECO:0007669"/>
    <property type="project" value="UniProtKB-ARBA"/>
</dbReference>
<evidence type="ECO:0000259" key="9">
    <source>
        <dbReference type="SMART" id="SM00607"/>
    </source>
</evidence>
<dbReference type="GO" id="GO:0001868">
    <property type="term" value="P:regulation of complement activation, lectin pathway"/>
    <property type="evidence" value="ECO:0007669"/>
    <property type="project" value="UniProtKB-ARBA"/>
</dbReference>
<evidence type="ECO:0000256" key="3">
    <source>
        <dbReference type="ARBA" id="ARBA00011233"/>
    </source>
</evidence>
<evidence type="ECO:0000256" key="2">
    <source>
        <dbReference type="ARBA" id="ARBA00010147"/>
    </source>
</evidence>
<dbReference type="Gene3D" id="2.60.120.260">
    <property type="entry name" value="Galactose-binding domain-like"/>
    <property type="match status" value="1"/>
</dbReference>
<evidence type="ECO:0000256" key="7">
    <source>
        <dbReference type="ARBA" id="ARBA00023157"/>
    </source>
</evidence>
<dbReference type="Proteomes" id="UP001178461">
    <property type="component" value="Chromosome 7"/>
</dbReference>
<dbReference type="PANTHER" id="PTHR45713:SF11">
    <property type="entry name" value="FUCOLECTIN TACHYLECTIN-4 PENTRAXIN-1 DOMAIN-CONTAINING PROTEIN"/>
    <property type="match status" value="1"/>
</dbReference>
<evidence type="ECO:0000256" key="6">
    <source>
        <dbReference type="ARBA" id="ARBA00022837"/>
    </source>
</evidence>
<keyword evidence="6" id="KW-0106">Calcium</keyword>
<evidence type="ECO:0000313" key="10">
    <source>
        <dbReference type="EMBL" id="CAI5778803.1"/>
    </source>
</evidence>
<accession>A0AA35KKY7</accession>
<comment type="function">
    <text evidence="1">Acts as a defensive agent. Recognizes blood group fucosylated oligosaccharides including A, B, H and Lewis B-type antigens. Does not recognize Lewis A antigen and has low affinity for monovalent haptens.</text>
</comment>
<dbReference type="AlphaFoldDB" id="A0AA35KKY7"/>
<dbReference type="Pfam" id="PF22633">
    <property type="entry name" value="F5_F8_type_C_2"/>
    <property type="match status" value="1"/>
</dbReference>
<feature type="region of interest" description="Disordered" evidence="8">
    <location>
        <begin position="143"/>
        <end position="183"/>
    </location>
</feature>
<dbReference type="GO" id="GO:0046872">
    <property type="term" value="F:metal ion binding"/>
    <property type="evidence" value="ECO:0007669"/>
    <property type="project" value="UniProtKB-KW"/>
</dbReference>
<feature type="domain" description="Fucolectin tachylectin-4 pentraxin-1" evidence="9">
    <location>
        <begin position="155"/>
        <end position="300"/>
    </location>
</feature>
<dbReference type="InterPro" id="IPR008979">
    <property type="entry name" value="Galactose-bd-like_sf"/>
</dbReference>
<comment type="similarity">
    <text evidence="2">Belongs to the fucolectin family.</text>
</comment>
<evidence type="ECO:0000313" key="11">
    <source>
        <dbReference type="Proteomes" id="UP001178461"/>
    </source>
</evidence>
<dbReference type="InterPro" id="IPR006585">
    <property type="entry name" value="FTP1"/>
</dbReference>
<dbReference type="SUPFAM" id="SSF49785">
    <property type="entry name" value="Galactose-binding domain-like"/>
    <property type="match status" value="1"/>
</dbReference>
<feature type="compositionally biased region" description="Polar residues" evidence="8">
    <location>
        <begin position="143"/>
        <end position="152"/>
    </location>
</feature>
<name>A0AA35KKY7_9SAUR</name>
<gene>
    <name evidence="10" type="ORF">PODLI_1B039627</name>
</gene>
<sequence>MESKWLTYADLLLEDNEGFKLLVNSPLCANHTCHLAMLQFLFDGSVTSKCGTDPGVTIFLIGQVEPRQASSVHWEGDKNWRCRTPLEAGKSQFQLGEKNLCLLSHQEQLTLLQIPRKRGKMLLVWTLLLPLVLLARRGEAQSSEPDLESTTVAPPRNLARGRPACQSSTSPHPRDPSAGKAVDGNSDGVFNHASCTHTHQEYGPWWHVELDDRYAISSVVVKNRADCCSERLLGAQIRVGDHVIDHGKFNPLCGTINDYGPGSISTISCQGMKGRYVSVNHSGLAILTLCEVEVYGTKLEDESQG</sequence>
<keyword evidence="4" id="KW-0479">Metal-binding</keyword>
<proteinExistence type="inferred from homology"/>
<dbReference type="EMBL" id="OX395132">
    <property type="protein sequence ID" value="CAI5778803.1"/>
    <property type="molecule type" value="Genomic_DNA"/>
</dbReference>
<reference evidence="10" key="1">
    <citation type="submission" date="2022-12" db="EMBL/GenBank/DDBJ databases">
        <authorList>
            <person name="Alioto T."/>
            <person name="Alioto T."/>
            <person name="Gomez Garrido J."/>
        </authorList>
    </citation>
    <scope>NUCLEOTIDE SEQUENCE</scope>
</reference>
<evidence type="ECO:0000256" key="8">
    <source>
        <dbReference type="SAM" id="MobiDB-lite"/>
    </source>
</evidence>
<dbReference type="InterPro" id="IPR051941">
    <property type="entry name" value="BG_Antigen-Binding_Lectin"/>
</dbReference>
<dbReference type="GO" id="GO:0042806">
    <property type="term" value="F:fucose binding"/>
    <property type="evidence" value="ECO:0007669"/>
    <property type="project" value="UniProtKB-ARBA"/>
</dbReference>
<keyword evidence="5" id="KW-0430">Lectin</keyword>
<keyword evidence="11" id="KW-1185">Reference proteome</keyword>
<evidence type="ECO:0000256" key="5">
    <source>
        <dbReference type="ARBA" id="ARBA00022734"/>
    </source>
</evidence>
<comment type="subunit">
    <text evidence="3">Homotrimer.</text>
</comment>